<accession>A0A0C3PGW0</accession>
<sequence length="221" mass="24665">MHGHLEVRANEQHVWDLKCPAGCWVNSGIHAHIPLSSKGQFSTLESHWGEKSCQGKMTKIMQADSRKTLTMTFPLCKNSLVSISLPVSTSSTPCCLGLQIDSWPGTPAVLITANFPWLRTHDGPDKLPFQVELIDGVVFVHTENCFRFSNVPELSVCLACDALAPKVTALAELARDRNKYTRRSLLTPMQLLEVAKNLDDQANTLKLQVWRCSPIHDIDQY</sequence>
<keyword evidence="2" id="KW-1185">Reference proteome</keyword>
<evidence type="ECO:0000313" key="1">
    <source>
        <dbReference type="EMBL" id="KIO07204.1"/>
    </source>
</evidence>
<dbReference type="InParanoid" id="A0A0C3PGW0"/>
<organism evidence="1 2">
    <name type="scientific">Pisolithus tinctorius Marx 270</name>
    <dbReference type="NCBI Taxonomy" id="870435"/>
    <lineage>
        <taxon>Eukaryota</taxon>
        <taxon>Fungi</taxon>
        <taxon>Dikarya</taxon>
        <taxon>Basidiomycota</taxon>
        <taxon>Agaricomycotina</taxon>
        <taxon>Agaricomycetes</taxon>
        <taxon>Agaricomycetidae</taxon>
        <taxon>Boletales</taxon>
        <taxon>Sclerodermatineae</taxon>
        <taxon>Pisolithaceae</taxon>
        <taxon>Pisolithus</taxon>
    </lineage>
</organism>
<reference evidence="1 2" key="1">
    <citation type="submission" date="2014-04" db="EMBL/GenBank/DDBJ databases">
        <authorList>
            <consortium name="DOE Joint Genome Institute"/>
            <person name="Kuo A."/>
            <person name="Kohler A."/>
            <person name="Costa M.D."/>
            <person name="Nagy L.G."/>
            <person name="Floudas D."/>
            <person name="Copeland A."/>
            <person name="Barry K.W."/>
            <person name="Cichocki N."/>
            <person name="Veneault-Fourrey C."/>
            <person name="LaButti K."/>
            <person name="Lindquist E.A."/>
            <person name="Lipzen A."/>
            <person name="Lundell T."/>
            <person name="Morin E."/>
            <person name="Murat C."/>
            <person name="Sun H."/>
            <person name="Tunlid A."/>
            <person name="Henrissat B."/>
            <person name="Grigoriev I.V."/>
            <person name="Hibbett D.S."/>
            <person name="Martin F."/>
            <person name="Nordberg H.P."/>
            <person name="Cantor M.N."/>
            <person name="Hua S.X."/>
        </authorList>
    </citation>
    <scope>NUCLEOTIDE SEQUENCE [LARGE SCALE GENOMIC DNA]</scope>
    <source>
        <strain evidence="1 2">Marx 270</strain>
    </source>
</reference>
<protein>
    <submittedName>
        <fullName evidence="1">Uncharacterized protein</fullName>
    </submittedName>
</protein>
<name>A0A0C3PGW0_PISTI</name>
<gene>
    <name evidence="1" type="ORF">M404DRAFT_137503</name>
</gene>
<dbReference type="AlphaFoldDB" id="A0A0C3PGW0"/>
<evidence type="ECO:0000313" key="2">
    <source>
        <dbReference type="Proteomes" id="UP000054217"/>
    </source>
</evidence>
<reference evidence="2" key="2">
    <citation type="submission" date="2015-01" db="EMBL/GenBank/DDBJ databases">
        <title>Evolutionary Origins and Diversification of the Mycorrhizal Mutualists.</title>
        <authorList>
            <consortium name="DOE Joint Genome Institute"/>
            <consortium name="Mycorrhizal Genomics Consortium"/>
            <person name="Kohler A."/>
            <person name="Kuo A."/>
            <person name="Nagy L.G."/>
            <person name="Floudas D."/>
            <person name="Copeland A."/>
            <person name="Barry K.W."/>
            <person name="Cichocki N."/>
            <person name="Veneault-Fourrey C."/>
            <person name="LaButti K."/>
            <person name="Lindquist E.A."/>
            <person name="Lipzen A."/>
            <person name="Lundell T."/>
            <person name="Morin E."/>
            <person name="Murat C."/>
            <person name="Riley R."/>
            <person name="Ohm R."/>
            <person name="Sun H."/>
            <person name="Tunlid A."/>
            <person name="Henrissat B."/>
            <person name="Grigoriev I.V."/>
            <person name="Hibbett D.S."/>
            <person name="Martin F."/>
        </authorList>
    </citation>
    <scope>NUCLEOTIDE SEQUENCE [LARGE SCALE GENOMIC DNA]</scope>
    <source>
        <strain evidence="2">Marx 270</strain>
    </source>
</reference>
<proteinExistence type="predicted"/>
<dbReference type="HOGENOM" id="CLU_1272657_0_0_1"/>
<dbReference type="Proteomes" id="UP000054217">
    <property type="component" value="Unassembled WGS sequence"/>
</dbReference>
<dbReference type="EMBL" id="KN831961">
    <property type="protein sequence ID" value="KIO07204.1"/>
    <property type="molecule type" value="Genomic_DNA"/>
</dbReference>
<dbReference type="OrthoDB" id="10558771at2759"/>